<reference evidence="2" key="1">
    <citation type="submission" date="2020-10" db="EMBL/GenBank/DDBJ databases">
        <title>Chromosome-scale genome assembly of the Allis shad, Alosa alosa.</title>
        <authorList>
            <person name="Margot Z."/>
            <person name="Christophe K."/>
            <person name="Cabau C."/>
            <person name="Louis A."/>
            <person name="Berthelot C."/>
            <person name="Parey E."/>
            <person name="Roest Crollius H."/>
            <person name="Montfort J."/>
            <person name="Robinson-Rechavi M."/>
            <person name="Bucao C."/>
            <person name="Bouchez O."/>
            <person name="Gislard M."/>
            <person name="Lluch J."/>
            <person name="Milhes M."/>
            <person name="Lampietro C."/>
            <person name="Lopez Roques C."/>
            <person name="Donnadieu C."/>
            <person name="Braasch I."/>
            <person name="Desvignes T."/>
            <person name="Postlethwait J."/>
            <person name="Bobe J."/>
            <person name="Guiguen Y."/>
        </authorList>
    </citation>
    <scope>NUCLEOTIDE SEQUENCE</scope>
    <source>
        <strain evidence="2">M-15738</strain>
        <tissue evidence="2">Blood</tissue>
    </source>
</reference>
<dbReference type="AlphaFoldDB" id="A0AAV6GBC9"/>
<keyword evidence="3" id="KW-1185">Reference proteome</keyword>
<name>A0AAV6GBC9_9TELE</name>
<evidence type="ECO:0000313" key="3">
    <source>
        <dbReference type="Proteomes" id="UP000823561"/>
    </source>
</evidence>
<protein>
    <submittedName>
        <fullName evidence="2">Uncharacterized protein</fullName>
    </submittedName>
</protein>
<evidence type="ECO:0000313" key="2">
    <source>
        <dbReference type="EMBL" id="KAG5272353.1"/>
    </source>
</evidence>
<feature type="compositionally biased region" description="Polar residues" evidence="1">
    <location>
        <begin position="116"/>
        <end position="128"/>
    </location>
</feature>
<accession>A0AAV6GBC9</accession>
<gene>
    <name evidence="2" type="ORF">AALO_G00164560</name>
</gene>
<comment type="caution">
    <text evidence="2">The sequence shown here is derived from an EMBL/GenBank/DDBJ whole genome shotgun (WGS) entry which is preliminary data.</text>
</comment>
<dbReference type="Proteomes" id="UP000823561">
    <property type="component" value="Chromosome 12"/>
</dbReference>
<proteinExistence type="predicted"/>
<dbReference type="EMBL" id="JADWDJ010000012">
    <property type="protein sequence ID" value="KAG5272353.1"/>
    <property type="molecule type" value="Genomic_DNA"/>
</dbReference>
<feature type="region of interest" description="Disordered" evidence="1">
    <location>
        <begin position="1"/>
        <end position="35"/>
    </location>
</feature>
<sequence>MRSNTYTHTYTHRHTHTLRESKMHSQDSVSSDSLADMAGPPGHWISCGHPCADRAVWNPRYCVLTDSQMLLLDKEEVHPLLLQNRRMDSKVRLLRRTISVPVETQFPEFHNQLSTESGSLENYSSEGIYSQRAPEQLQQGV</sequence>
<feature type="region of interest" description="Disordered" evidence="1">
    <location>
        <begin position="116"/>
        <end position="141"/>
    </location>
</feature>
<organism evidence="2 3">
    <name type="scientific">Alosa alosa</name>
    <name type="common">allis shad</name>
    <dbReference type="NCBI Taxonomy" id="278164"/>
    <lineage>
        <taxon>Eukaryota</taxon>
        <taxon>Metazoa</taxon>
        <taxon>Chordata</taxon>
        <taxon>Craniata</taxon>
        <taxon>Vertebrata</taxon>
        <taxon>Euteleostomi</taxon>
        <taxon>Actinopterygii</taxon>
        <taxon>Neopterygii</taxon>
        <taxon>Teleostei</taxon>
        <taxon>Clupei</taxon>
        <taxon>Clupeiformes</taxon>
        <taxon>Clupeoidei</taxon>
        <taxon>Clupeidae</taxon>
        <taxon>Alosa</taxon>
    </lineage>
</organism>
<evidence type="ECO:0000256" key="1">
    <source>
        <dbReference type="SAM" id="MobiDB-lite"/>
    </source>
</evidence>